<protein>
    <recommendedName>
        <fullName evidence="3">Protein kinase domain-containing protein</fullName>
    </recommendedName>
</protein>
<dbReference type="InterPro" id="IPR013083">
    <property type="entry name" value="Znf_RING/FYVE/PHD"/>
</dbReference>
<evidence type="ECO:0000256" key="1">
    <source>
        <dbReference type="ARBA" id="ARBA00004906"/>
    </source>
</evidence>
<dbReference type="InterPro" id="IPR001245">
    <property type="entry name" value="Ser-Thr/Tyr_kinase_cat_dom"/>
</dbReference>
<dbReference type="AlphaFoldDB" id="A0ABD3GVQ6"/>
<dbReference type="PANTHER" id="PTHR45631:SF68">
    <property type="entry name" value="REPEAT FAMILY PROTEIN, PUTATIVE, EXPRESSED-RELATED"/>
    <property type="match status" value="1"/>
</dbReference>
<sequence length="825" mass="92346">MVGVINDLSDQITRLIYYLKEVKKLTGYDVGLQAEINNFMRALSTNLAYLKTSLPYTVSKDAIGLLANEVAEANKFMGECLEQDKFKRIWSARETRSTLESLRQKLVSCFQLAFFITSLDVTIEGRNRATDFQQRMLDLFFTHASDPLAARGQLQTLLQPLASEIKRQDQKLEKLVEFVKRGGAANTGIATDRSTETEKFFADVLATVEQLQSNYRYRDPSSSSPNHDDSPDSSDSALEELVYDPVTKEIMIDPVKGSDRYTYDRWTIVNNNLVVSPFTREPLSIVSDDVTLRSLLFTKFHSQKLEEKFLGLREEYRRTTLDLVGEGHDGENLERLEHVLKWAPKDSECQELQRKISSRLEKWRALAESASPVFLVSNRINPNNAVGAGSSFTPQPDDMEVVKANSSVGPNTVAAGESILSPKFDSTAHKLDHSSQVPAGELKFSSQSDVVLSVGKDSSTQQDVEGGTGAKLVSQLDHARPVVVTKTSFAPQDLPPKKSWFSAIRKFLRGCSSTASASSAPPPTGGSACRQDRAFTLHELEVMTNNFMSKIGEGMYYGRLSNGTPVAVKVNSMRSHCGTREFEFEVETSKHIALFMVTVHHRNLVSLLGYCQENRQRILVYELMSEGTLREHLYGRELKGRIGWTERLDIALNAARGLEYLHISSGLKLKHRYITSDNILLNDKLLAKVAGLGFWFLTLEEDSVSGVSTFVENLGYLDPEYYIHSTLRSESDVYSFGVVLLEIICGRPPTKTTDNHINLVEWARGQLNSDDLESIIDPFIKGTYNMESMWKVAQLAMTCVEPYGINRPDMNQVVQALLEAVQLQG</sequence>
<reference evidence="4 5" key="1">
    <citation type="submission" date="2024-09" db="EMBL/GenBank/DDBJ databases">
        <title>Chromosome-scale assembly of Riccia sorocarpa.</title>
        <authorList>
            <person name="Paukszto L."/>
        </authorList>
    </citation>
    <scope>NUCLEOTIDE SEQUENCE [LARGE SCALE GENOMIC DNA]</scope>
    <source>
        <strain evidence="4">LP-2024</strain>
        <tissue evidence="4">Aerial parts of the thallus</tissue>
    </source>
</reference>
<evidence type="ECO:0000313" key="4">
    <source>
        <dbReference type="EMBL" id="KAL3682497.1"/>
    </source>
</evidence>
<dbReference type="Pfam" id="PF04564">
    <property type="entry name" value="U-box"/>
    <property type="match status" value="1"/>
</dbReference>
<dbReference type="Proteomes" id="UP001633002">
    <property type="component" value="Unassembled WGS sequence"/>
</dbReference>
<dbReference type="InterPro" id="IPR011009">
    <property type="entry name" value="Kinase-like_dom_sf"/>
</dbReference>
<keyword evidence="5" id="KW-1185">Reference proteome</keyword>
<proteinExistence type="predicted"/>
<comment type="caution">
    <text evidence="4">The sequence shown here is derived from an EMBL/GenBank/DDBJ whole genome shotgun (WGS) entry which is preliminary data.</text>
</comment>
<dbReference type="CDD" id="cd16453">
    <property type="entry name" value="RING-Ubox"/>
    <property type="match status" value="1"/>
</dbReference>
<name>A0ABD3GVQ6_9MARC</name>
<dbReference type="Gene3D" id="3.30.40.10">
    <property type="entry name" value="Zinc/RING finger domain, C3HC4 (zinc finger)"/>
    <property type="match status" value="1"/>
</dbReference>
<dbReference type="SUPFAM" id="SSF57850">
    <property type="entry name" value="RING/U-box"/>
    <property type="match status" value="1"/>
</dbReference>
<evidence type="ECO:0000256" key="2">
    <source>
        <dbReference type="SAM" id="MobiDB-lite"/>
    </source>
</evidence>
<dbReference type="EMBL" id="JBJQOH010000006">
    <property type="protein sequence ID" value="KAL3682497.1"/>
    <property type="molecule type" value="Genomic_DNA"/>
</dbReference>
<accession>A0ABD3GVQ6</accession>
<dbReference type="PANTHER" id="PTHR45631">
    <property type="entry name" value="OS07G0107800 PROTEIN-RELATED"/>
    <property type="match status" value="1"/>
</dbReference>
<organism evidence="4 5">
    <name type="scientific">Riccia sorocarpa</name>
    <dbReference type="NCBI Taxonomy" id="122646"/>
    <lineage>
        <taxon>Eukaryota</taxon>
        <taxon>Viridiplantae</taxon>
        <taxon>Streptophyta</taxon>
        <taxon>Embryophyta</taxon>
        <taxon>Marchantiophyta</taxon>
        <taxon>Marchantiopsida</taxon>
        <taxon>Marchantiidae</taxon>
        <taxon>Marchantiales</taxon>
        <taxon>Ricciaceae</taxon>
        <taxon>Riccia</taxon>
    </lineage>
</organism>
<dbReference type="Gene3D" id="1.10.510.10">
    <property type="entry name" value="Transferase(Phosphotransferase) domain 1"/>
    <property type="match status" value="1"/>
</dbReference>
<gene>
    <name evidence="4" type="ORF">R1sor_000519</name>
</gene>
<evidence type="ECO:0000259" key="3">
    <source>
        <dbReference type="PROSITE" id="PS50011"/>
    </source>
</evidence>
<dbReference type="InterPro" id="IPR000719">
    <property type="entry name" value="Prot_kinase_dom"/>
</dbReference>
<dbReference type="Gene3D" id="3.30.200.20">
    <property type="entry name" value="Phosphorylase Kinase, domain 1"/>
    <property type="match status" value="1"/>
</dbReference>
<feature type="region of interest" description="Disordered" evidence="2">
    <location>
        <begin position="215"/>
        <end position="237"/>
    </location>
</feature>
<dbReference type="InterPro" id="IPR003613">
    <property type="entry name" value="Ubox_domain"/>
</dbReference>
<dbReference type="SUPFAM" id="SSF56112">
    <property type="entry name" value="Protein kinase-like (PK-like)"/>
    <property type="match status" value="1"/>
</dbReference>
<dbReference type="Pfam" id="PF07714">
    <property type="entry name" value="PK_Tyr_Ser-Thr"/>
    <property type="match status" value="1"/>
</dbReference>
<feature type="domain" description="Protein kinase" evidence="3">
    <location>
        <begin position="537"/>
        <end position="818"/>
    </location>
</feature>
<evidence type="ECO:0000313" key="5">
    <source>
        <dbReference type="Proteomes" id="UP001633002"/>
    </source>
</evidence>
<dbReference type="PROSITE" id="PS50011">
    <property type="entry name" value="PROTEIN_KINASE_DOM"/>
    <property type="match status" value="1"/>
</dbReference>
<comment type="pathway">
    <text evidence="1">Protein modification; protein ubiquitination.</text>
</comment>